<dbReference type="PROSITE" id="PS50111">
    <property type="entry name" value="CHEMOTAXIS_TRANSDUC_2"/>
    <property type="match status" value="1"/>
</dbReference>
<dbReference type="InterPro" id="IPR004090">
    <property type="entry name" value="Chemotax_Me-accpt_rcpt"/>
</dbReference>
<dbReference type="SUPFAM" id="SSF58104">
    <property type="entry name" value="Methyl-accepting chemotaxis protein (MCP) signaling domain"/>
    <property type="match status" value="1"/>
</dbReference>
<evidence type="ECO:0000256" key="2">
    <source>
        <dbReference type="ARBA" id="ARBA00022481"/>
    </source>
</evidence>
<evidence type="ECO:0000259" key="7">
    <source>
        <dbReference type="PROSITE" id="PS50111"/>
    </source>
</evidence>
<dbReference type="RefSeq" id="WP_088751538.1">
    <property type="nucleotide sequence ID" value="NZ_NJGU01000007.1"/>
</dbReference>
<comment type="caution">
    <text evidence="8">The sequence shown here is derived from an EMBL/GenBank/DDBJ whole genome shotgun (WGS) entry which is preliminary data.</text>
</comment>
<dbReference type="GO" id="GO:0007165">
    <property type="term" value="P:signal transduction"/>
    <property type="evidence" value="ECO:0007669"/>
    <property type="project" value="UniProtKB-KW"/>
</dbReference>
<proteinExistence type="inferred from homology"/>
<dbReference type="AlphaFoldDB" id="A0A246WPY1"/>
<dbReference type="GO" id="GO:0004888">
    <property type="term" value="F:transmembrane signaling receptor activity"/>
    <property type="evidence" value="ECO:0007669"/>
    <property type="project" value="InterPro"/>
</dbReference>
<evidence type="ECO:0000256" key="1">
    <source>
        <dbReference type="ARBA" id="ARBA00004370"/>
    </source>
</evidence>
<reference evidence="8 9" key="1">
    <citation type="submission" date="2017-06" db="EMBL/GenBank/DDBJ databases">
        <title>Herbaspirillum phytohormonus sp. nov., isolated from the root nodule of Robinia pseudoacacia in lead-zinc mine.</title>
        <authorList>
            <person name="Fan M."/>
            <person name="Lin Y."/>
        </authorList>
    </citation>
    <scope>NUCLEOTIDE SEQUENCE [LARGE SCALE GENOMIC DNA]</scope>
    <source>
        <strain evidence="8 9">HZ10</strain>
    </source>
</reference>
<evidence type="ECO:0000313" key="9">
    <source>
        <dbReference type="Proteomes" id="UP000197596"/>
    </source>
</evidence>
<keyword evidence="6" id="KW-0472">Membrane</keyword>
<evidence type="ECO:0000256" key="6">
    <source>
        <dbReference type="SAM" id="Phobius"/>
    </source>
</evidence>
<dbReference type="PANTHER" id="PTHR43531:SF14">
    <property type="entry name" value="METHYL-ACCEPTING CHEMOTAXIS PROTEIN I-RELATED"/>
    <property type="match status" value="1"/>
</dbReference>
<comment type="subcellular location">
    <subcellularLocation>
        <location evidence="1">Membrane</location>
    </subcellularLocation>
</comment>
<dbReference type="Pfam" id="PF00015">
    <property type="entry name" value="MCPsignal"/>
    <property type="match status" value="1"/>
</dbReference>
<dbReference type="GO" id="GO:0006935">
    <property type="term" value="P:chemotaxis"/>
    <property type="evidence" value="ECO:0007669"/>
    <property type="project" value="InterPro"/>
</dbReference>
<comment type="similarity">
    <text evidence="3">Belongs to the methyl-accepting chemotaxis (MCP) protein family.</text>
</comment>
<dbReference type="InterPro" id="IPR004089">
    <property type="entry name" value="MCPsignal_dom"/>
</dbReference>
<dbReference type="Proteomes" id="UP000197596">
    <property type="component" value="Unassembled WGS sequence"/>
</dbReference>
<dbReference type="InterPro" id="IPR051310">
    <property type="entry name" value="MCP_chemotaxis"/>
</dbReference>
<organism evidence="8 9">
    <name type="scientific">Herbaspirillum robiniae</name>
    <dbReference type="NCBI Taxonomy" id="2014887"/>
    <lineage>
        <taxon>Bacteria</taxon>
        <taxon>Pseudomonadati</taxon>
        <taxon>Pseudomonadota</taxon>
        <taxon>Betaproteobacteria</taxon>
        <taxon>Burkholderiales</taxon>
        <taxon>Oxalobacteraceae</taxon>
        <taxon>Herbaspirillum</taxon>
    </lineage>
</organism>
<keyword evidence="2" id="KW-0488">Methylation</keyword>
<feature type="coiled-coil region" evidence="5">
    <location>
        <begin position="286"/>
        <end position="323"/>
    </location>
</feature>
<evidence type="ECO:0000256" key="5">
    <source>
        <dbReference type="SAM" id="Coils"/>
    </source>
</evidence>
<evidence type="ECO:0000256" key="4">
    <source>
        <dbReference type="PROSITE-ProRule" id="PRU00284"/>
    </source>
</evidence>
<keyword evidence="4" id="KW-0807">Transducer</keyword>
<accession>A0A246WPY1</accession>
<dbReference type="GO" id="GO:0005886">
    <property type="term" value="C:plasma membrane"/>
    <property type="evidence" value="ECO:0007669"/>
    <property type="project" value="TreeGrafter"/>
</dbReference>
<feature type="domain" description="Methyl-accepting transducer" evidence="7">
    <location>
        <begin position="267"/>
        <end position="496"/>
    </location>
</feature>
<dbReference type="EMBL" id="NJGU01000007">
    <property type="protein sequence ID" value="OWY28424.1"/>
    <property type="molecule type" value="Genomic_DNA"/>
</dbReference>
<evidence type="ECO:0000313" key="8">
    <source>
        <dbReference type="EMBL" id="OWY28424.1"/>
    </source>
</evidence>
<protein>
    <submittedName>
        <fullName evidence="8">Chemotaxis protein</fullName>
    </submittedName>
</protein>
<dbReference type="SMART" id="SM00283">
    <property type="entry name" value="MA"/>
    <property type="match status" value="1"/>
</dbReference>
<keyword evidence="6" id="KW-0812">Transmembrane</keyword>
<keyword evidence="6" id="KW-1133">Transmembrane helix</keyword>
<name>A0A246WPY1_9BURK</name>
<keyword evidence="5" id="KW-0175">Coiled coil</keyword>
<dbReference type="CDD" id="cd11386">
    <property type="entry name" value="MCP_signal"/>
    <property type="match status" value="1"/>
</dbReference>
<dbReference type="FunFam" id="1.10.287.950:FF:000001">
    <property type="entry name" value="Methyl-accepting chemotaxis sensory transducer"/>
    <property type="match status" value="1"/>
</dbReference>
<evidence type="ECO:0000256" key="3">
    <source>
        <dbReference type="ARBA" id="ARBA00029447"/>
    </source>
</evidence>
<dbReference type="PANTHER" id="PTHR43531">
    <property type="entry name" value="PROTEIN ICFG"/>
    <property type="match status" value="1"/>
</dbReference>
<sequence>MNYLSRFNIGTQLRLGFGVVIVSMLILISFALMRMNSISAAVKHQDQVRATKLEPLYTAREALDQTGLAARNAFIFQDQTDAMKELSILDEQRSLYLAELKKLEPQFAGNAQFDKVKAGLLAMAQELDKPRKFREAGQLAEYGTFLVKECSPLRRQIVQDIDVLLKSVQKENEEASALAEGLFDSSLRLIMICSAVILALSVATAWMIRKSQLGGEPRYAVEIAGRIAHGELSAAVDTRRDDDSSLLFEIRLMRDKLASLVQQVRVGTHTIAEASSEIAMGNQNLSERTEQQADTLEKTVAALDDLTQAVRRNAENAQQANQLANSASNIATKGGDVVSQVVSTMGVIDDSSRKIVDIIGVIDGIAFQTNILALNAAVEAARAGEQGRGFAVVASEVRSLAQRSASAAKEIKALIDSSVASVADGSRLVQEAGGTMEEVVASVKRVTAIVAEISEASHAQTQGIHAVNDAISLLDQNTQQNAALVEEAAAASQSMSQQAEHLTLLVGAFKLSAAQMDGDVVEGEAHEVDVTPHQRIGMG</sequence>
<gene>
    <name evidence="8" type="ORF">CEJ42_14410</name>
</gene>
<feature type="transmembrane region" description="Helical" evidence="6">
    <location>
        <begin position="12"/>
        <end position="33"/>
    </location>
</feature>
<dbReference type="Gene3D" id="1.10.287.950">
    <property type="entry name" value="Methyl-accepting chemotaxis protein"/>
    <property type="match status" value="1"/>
</dbReference>
<dbReference type="PRINTS" id="PR00260">
    <property type="entry name" value="CHEMTRNSDUCR"/>
</dbReference>
<feature type="transmembrane region" description="Helical" evidence="6">
    <location>
        <begin position="189"/>
        <end position="208"/>
    </location>
</feature>